<proteinExistence type="predicted"/>
<dbReference type="EMBL" id="JACICA010000002">
    <property type="protein sequence ID" value="MBB3702116.1"/>
    <property type="molecule type" value="Genomic_DNA"/>
</dbReference>
<dbReference type="RefSeq" id="WP_183694634.1">
    <property type="nucleotide sequence ID" value="NZ_JACICA010000002.1"/>
</dbReference>
<gene>
    <name evidence="1" type="ORF">FHS60_000569</name>
</gene>
<reference evidence="1 2" key="1">
    <citation type="submission" date="2020-08" db="EMBL/GenBank/DDBJ databases">
        <title>Genomic Encyclopedia of Type Strains, Phase IV (KMG-IV): sequencing the most valuable type-strain genomes for metagenomic binning, comparative biology and taxonomic classification.</title>
        <authorList>
            <person name="Goeker M."/>
        </authorList>
    </citation>
    <scope>NUCLEOTIDE SEQUENCE [LARGE SCALE GENOMIC DNA]</scope>
    <source>
        <strain evidence="1 2">DSM 22548</strain>
    </source>
</reference>
<sequence>MAIKIYNNWYSIIVKVDSIMRIYGENGLDAFLKDFFPGPHTYKRKLTEKRQSKSFQSLFSKSKPVEIEIEESYSLEDYSYQYIAEKFNHITGAYGHDGNLVYISSLYEEKISACCEWLNQKEFYGYKSVIYVEDVDYVIFEKDGFPIDASWLEIVEVNKGSKCTTPYYVYSISPFKRPMHPTSFPSIQGGIRYETEFQWNLSQRYIQNKEFNRFRELRDVSLLYTNCSGRDIVESIDNWLRAYDTPIDLSKLSGNMEYKLLSIFGDCINTRNFISLYRFLDDIPICRFGMDEAESPVSKHDLTIKLTRLFEKGKKNYSIQFQPKKNKYVGLIQGEGIKEIVDINVRHDKINTLWMIKEEFHLLLKDAVPVLKQIANECNHGNPLYIERYLAENFKYTFYGEREIFGSHVLSKRQFIIWWEVAYKNYAKSGAIFQVFYDSGGDNGICCVIKEKGLAIYTTFDIVDGIIISAKEERIIPFEDMRRM</sequence>
<name>A0A7W5YFF5_9BACT</name>
<organism evidence="1 2">
    <name type="scientific">Alloprevotella rava</name>
    <dbReference type="NCBI Taxonomy" id="671218"/>
    <lineage>
        <taxon>Bacteria</taxon>
        <taxon>Pseudomonadati</taxon>
        <taxon>Bacteroidota</taxon>
        <taxon>Bacteroidia</taxon>
        <taxon>Bacteroidales</taxon>
        <taxon>Prevotellaceae</taxon>
        <taxon>Alloprevotella</taxon>
    </lineage>
</organism>
<accession>A0A7W5YFF5</accession>
<dbReference type="Proteomes" id="UP000541425">
    <property type="component" value="Unassembled WGS sequence"/>
</dbReference>
<evidence type="ECO:0000313" key="1">
    <source>
        <dbReference type="EMBL" id="MBB3702116.1"/>
    </source>
</evidence>
<evidence type="ECO:0000313" key="2">
    <source>
        <dbReference type="Proteomes" id="UP000541425"/>
    </source>
</evidence>
<protein>
    <submittedName>
        <fullName evidence="1">Uncharacterized protein</fullName>
    </submittedName>
</protein>
<comment type="caution">
    <text evidence="1">The sequence shown here is derived from an EMBL/GenBank/DDBJ whole genome shotgun (WGS) entry which is preliminary data.</text>
</comment>
<dbReference type="AlphaFoldDB" id="A0A7W5YFF5"/>